<dbReference type="KEGG" id="npa:UCRNP2_3684"/>
<evidence type="ECO:0000313" key="3">
    <source>
        <dbReference type="Proteomes" id="UP000013521"/>
    </source>
</evidence>
<dbReference type="HOGENOM" id="CLU_900132_0_0_1"/>
<dbReference type="InterPro" id="IPR038883">
    <property type="entry name" value="AN11006-like"/>
</dbReference>
<accession>R1GMN9</accession>
<sequence length="266" mass="30904">MSVSEARSSGRLRKRPRISYKEPDDEDLDIAEDGEEEELSRKRPRRINKRKIFRWTDLPGEIRNIIYKLCLSRQHPLFIGISTHGCKQYSPYTCRMKTAVPLIANILLANRATFAEGIPFLYQNEFHFGSTETMYIFLGNLSATSKSWVKGITMGHLGRALCYYSSYGVNSHFGSGYLLPALNSLIGTHRLERLQLDTDIQELNERQLTRFVRCFLQMAQKWVDAVGKEKGDKMAFLDLIVLVMEEKAQQNTQRLRLREEFKKWID</sequence>
<dbReference type="AlphaFoldDB" id="R1GMN9"/>
<gene>
    <name evidence="2" type="ORF">UCRNP2_3684</name>
</gene>
<dbReference type="OMA" id="ISTHGCK"/>
<dbReference type="PANTHER" id="PTHR42085:SF2">
    <property type="entry name" value="F-BOX DOMAIN-CONTAINING PROTEIN"/>
    <property type="match status" value="1"/>
</dbReference>
<protein>
    <submittedName>
        <fullName evidence="2">Uncharacterized protein</fullName>
    </submittedName>
</protein>
<dbReference type="Proteomes" id="UP000013521">
    <property type="component" value="Unassembled WGS sequence"/>
</dbReference>
<proteinExistence type="predicted"/>
<name>R1GMN9_BOTPV</name>
<dbReference type="PANTHER" id="PTHR42085">
    <property type="entry name" value="F-BOX DOMAIN-CONTAINING PROTEIN"/>
    <property type="match status" value="1"/>
</dbReference>
<dbReference type="EMBL" id="KB916071">
    <property type="protein sequence ID" value="EOD49556.1"/>
    <property type="molecule type" value="Genomic_DNA"/>
</dbReference>
<organism evidence="2 3">
    <name type="scientific">Botryosphaeria parva (strain UCR-NP2)</name>
    <name type="common">Grapevine canker fungus</name>
    <name type="synonym">Neofusicoccum parvum</name>
    <dbReference type="NCBI Taxonomy" id="1287680"/>
    <lineage>
        <taxon>Eukaryota</taxon>
        <taxon>Fungi</taxon>
        <taxon>Dikarya</taxon>
        <taxon>Ascomycota</taxon>
        <taxon>Pezizomycotina</taxon>
        <taxon>Dothideomycetes</taxon>
        <taxon>Dothideomycetes incertae sedis</taxon>
        <taxon>Botryosphaeriales</taxon>
        <taxon>Botryosphaeriaceae</taxon>
        <taxon>Neofusicoccum</taxon>
    </lineage>
</organism>
<dbReference type="OrthoDB" id="5397846at2759"/>
<reference evidence="3" key="1">
    <citation type="journal article" date="2013" name="Genome Announc.">
        <title>Draft genome sequence of Neofusicoccum parvum isolate UCR-NP2, a fungal vascular pathogen associated with grapevine cankers.</title>
        <authorList>
            <person name="Blanco-Ulate B."/>
            <person name="Rolshausen P."/>
            <person name="Cantu D."/>
        </authorList>
    </citation>
    <scope>NUCLEOTIDE SEQUENCE [LARGE SCALE GENOMIC DNA]</scope>
    <source>
        <strain evidence="3">UCR-NP2</strain>
    </source>
</reference>
<evidence type="ECO:0000313" key="2">
    <source>
        <dbReference type="EMBL" id="EOD49556.1"/>
    </source>
</evidence>
<feature type="region of interest" description="Disordered" evidence="1">
    <location>
        <begin position="1"/>
        <end position="42"/>
    </location>
</feature>
<evidence type="ECO:0000256" key="1">
    <source>
        <dbReference type="SAM" id="MobiDB-lite"/>
    </source>
</evidence>
<feature type="compositionally biased region" description="Acidic residues" evidence="1">
    <location>
        <begin position="23"/>
        <end position="38"/>
    </location>
</feature>